<sequence length="65" mass="7310">AHLQHILVLLEGPEETRGSCVRVLELLYITGPALPHSDICHTFLLKEGMTNFITNSMHMHFAIVI</sequence>
<feature type="non-terminal residue" evidence="1">
    <location>
        <position position="1"/>
    </location>
</feature>
<dbReference type="EMBL" id="KN838641">
    <property type="protein sequence ID" value="KIJ99743.1"/>
    <property type="molecule type" value="Genomic_DNA"/>
</dbReference>
<gene>
    <name evidence="1" type="ORF">K443DRAFT_101736</name>
</gene>
<keyword evidence="2" id="KW-1185">Reference proteome</keyword>
<evidence type="ECO:0000313" key="2">
    <source>
        <dbReference type="Proteomes" id="UP000054477"/>
    </source>
</evidence>
<proteinExistence type="predicted"/>
<reference evidence="2" key="2">
    <citation type="submission" date="2015-01" db="EMBL/GenBank/DDBJ databases">
        <title>Evolutionary Origins and Diversification of the Mycorrhizal Mutualists.</title>
        <authorList>
            <consortium name="DOE Joint Genome Institute"/>
            <consortium name="Mycorrhizal Genomics Consortium"/>
            <person name="Kohler A."/>
            <person name="Kuo A."/>
            <person name="Nagy L.G."/>
            <person name="Floudas D."/>
            <person name="Copeland A."/>
            <person name="Barry K.W."/>
            <person name="Cichocki N."/>
            <person name="Veneault-Fourrey C."/>
            <person name="LaButti K."/>
            <person name="Lindquist E.A."/>
            <person name="Lipzen A."/>
            <person name="Lundell T."/>
            <person name="Morin E."/>
            <person name="Murat C."/>
            <person name="Riley R."/>
            <person name="Ohm R."/>
            <person name="Sun H."/>
            <person name="Tunlid A."/>
            <person name="Henrissat B."/>
            <person name="Grigoriev I.V."/>
            <person name="Hibbett D.S."/>
            <person name="Martin F."/>
        </authorList>
    </citation>
    <scope>NUCLEOTIDE SEQUENCE [LARGE SCALE GENOMIC DNA]</scope>
    <source>
        <strain evidence="2">LaAM-08-1</strain>
    </source>
</reference>
<name>A0A0C9XDR5_9AGAR</name>
<organism evidence="1 2">
    <name type="scientific">Laccaria amethystina LaAM-08-1</name>
    <dbReference type="NCBI Taxonomy" id="1095629"/>
    <lineage>
        <taxon>Eukaryota</taxon>
        <taxon>Fungi</taxon>
        <taxon>Dikarya</taxon>
        <taxon>Basidiomycota</taxon>
        <taxon>Agaricomycotina</taxon>
        <taxon>Agaricomycetes</taxon>
        <taxon>Agaricomycetidae</taxon>
        <taxon>Agaricales</taxon>
        <taxon>Agaricineae</taxon>
        <taxon>Hydnangiaceae</taxon>
        <taxon>Laccaria</taxon>
    </lineage>
</organism>
<dbReference type="AlphaFoldDB" id="A0A0C9XDR5"/>
<protein>
    <submittedName>
        <fullName evidence="1">Unplaced genomic scaffold K443scaffold_106, whole genome shotgun sequence</fullName>
    </submittedName>
</protein>
<dbReference type="Proteomes" id="UP000054477">
    <property type="component" value="Unassembled WGS sequence"/>
</dbReference>
<evidence type="ECO:0000313" key="1">
    <source>
        <dbReference type="EMBL" id="KIJ99743.1"/>
    </source>
</evidence>
<accession>A0A0C9XDR5</accession>
<reference evidence="1 2" key="1">
    <citation type="submission" date="2014-04" db="EMBL/GenBank/DDBJ databases">
        <authorList>
            <consortium name="DOE Joint Genome Institute"/>
            <person name="Kuo A."/>
            <person name="Kohler A."/>
            <person name="Nagy L.G."/>
            <person name="Floudas D."/>
            <person name="Copeland A."/>
            <person name="Barry K.W."/>
            <person name="Cichocki N."/>
            <person name="Veneault-Fourrey C."/>
            <person name="LaButti K."/>
            <person name="Lindquist E.A."/>
            <person name="Lipzen A."/>
            <person name="Lundell T."/>
            <person name="Morin E."/>
            <person name="Murat C."/>
            <person name="Sun H."/>
            <person name="Tunlid A."/>
            <person name="Henrissat B."/>
            <person name="Grigoriev I.V."/>
            <person name="Hibbett D.S."/>
            <person name="Martin F."/>
            <person name="Nordberg H.P."/>
            <person name="Cantor M.N."/>
            <person name="Hua S.X."/>
        </authorList>
    </citation>
    <scope>NUCLEOTIDE SEQUENCE [LARGE SCALE GENOMIC DNA]</scope>
    <source>
        <strain evidence="1 2">LaAM-08-1</strain>
    </source>
</reference>
<dbReference type="HOGENOM" id="CLU_2855897_0_0_1"/>